<gene>
    <name evidence="1" type="ORF">ILYODFUR_020844</name>
</gene>
<reference evidence="1 2" key="1">
    <citation type="submission" date="2021-06" db="EMBL/GenBank/DDBJ databases">
        <authorList>
            <person name="Palmer J.M."/>
        </authorList>
    </citation>
    <scope>NUCLEOTIDE SEQUENCE [LARGE SCALE GENOMIC DNA]</scope>
    <source>
        <strain evidence="2">if_2019</strain>
        <tissue evidence="1">Muscle</tissue>
    </source>
</reference>
<organism evidence="1 2">
    <name type="scientific">Ilyodon furcidens</name>
    <name type="common">goldbreast splitfin</name>
    <dbReference type="NCBI Taxonomy" id="33524"/>
    <lineage>
        <taxon>Eukaryota</taxon>
        <taxon>Metazoa</taxon>
        <taxon>Chordata</taxon>
        <taxon>Craniata</taxon>
        <taxon>Vertebrata</taxon>
        <taxon>Euteleostomi</taxon>
        <taxon>Actinopterygii</taxon>
        <taxon>Neopterygii</taxon>
        <taxon>Teleostei</taxon>
        <taxon>Neoteleostei</taxon>
        <taxon>Acanthomorphata</taxon>
        <taxon>Ovalentaria</taxon>
        <taxon>Atherinomorphae</taxon>
        <taxon>Cyprinodontiformes</taxon>
        <taxon>Goodeidae</taxon>
        <taxon>Ilyodon</taxon>
    </lineage>
</organism>
<dbReference type="InterPro" id="IPR036875">
    <property type="entry name" value="Znf_CCHC_sf"/>
</dbReference>
<dbReference type="Proteomes" id="UP001482620">
    <property type="component" value="Unassembled WGS sequence"/>
</dbReference>
<evidence type="ECO:0000313" key="1">
    <source>
        <dbReference type="EMBL" id="MEQ2248620.1"/>
    </source>
</evidence>
<keyword evidence="2" id="KW-1185">Reference proteome</keyword>
<name>A0ABV0UU62_9TELE</name>
<sequence length="142" mass="16563">MSGNWDSLGFLYYEDVFRGPPRRLWEENQLSFHQFYISKRSSPTEVVTKQNAQQMSESGSFPKAMLQMYWKGAHTRYFKDAECRACQKKGHIAKACRSCPEGRKDKHTKWTKHLEATMEADAFQEKKLIVHKGKKQPAVCRS</sequence>
<evidence type="ECO:0008006" key="3">
    <source>
        <dbReference type="Google" id="ProtNLM"/>
    </source>
</evidence>
<protein>
    <recommendedName>
        <fullName evidence="3">CCHC-type domain-containing protein</fullName>
    </recommendedName>
</protein>
<evidence type="ECO:0000313" key="2">
    <source>
        <dbReference type="Proteomes" id="UP001482620"/>
    </source>
</evidence>
<accession>A0ABV0UU62</accession>
<proteinExistence type="predicted"/>
<comment type="caution">
    <text evidence="1">The sequence shown here is derived from an EMBL/GenBank/DDBJ whole genome shotgun (WGS) entry which is preliminary data.</text>
</comment>
<dbReference type="SUPFAM" id="SSF57756">
    <property type="entry name" value="Retrovirus zinc finger-like domains"/>
    <property type="match status" value="1"/>
</dbReference>
<dbReference type="EMBL" id="JAHRIQ010083276">
    <property type="protein sequence ID" value="MEQ2248620.1"/>
    <property type="molecule type" value="Genomic_DNA"/>
</dbReference>